<comment type="caution">
    <text evidence="2">The sequence shown here is derived from an EMBL/GenBank/DDBJ whole genome shotgun (WGS) entry which is preliminary data.</text>
</comment>
<evidence type="ECO:0000256" key="1">
    <source>
        <dbReference type="SAM" id="MobiDB-lite"/>
    </source>
</evidence>
<evidence type="ECO:0000313" key="2">
    <source>
        <dbReference type="EMBL" id="KRR29126.1"/>
    </source>
</evidence>
<dbReference type="InterPro" id="IPR018733">
    <property type="entry name" value="DUF2274"/>
</dbReference>
<organism evidence="2 3">
    <name type="scientific">Bradyrhizobium retamae</name>
    <dbReference type="NCBI Taxonomy" id="1300035"/>
    <lineage>
        <taxon>Bacteria</taxon>
        <taxon>Pseudomonadati</taxon>
        <taxon>Pseudomonadota</taxon>
        <taxon>Alphaproteobacteria</taxon>
        <taxon>Hyphomicrobiales</taxon>
        <taxon>Nitrobacteraceae</taxon>
        <taxon>Bradyrhizobium</taxon>
    </lineage>
</organism>
<keyword evidence="3" id="KW-1185">Reference proteome</keyword>
<proteinExistence type="predicted"/>
<reference evidence="2 3" key="1">
    <citation type="submission" date="2014-03" db="EMBL/GenBank/DDBJ databases">
        <title>Bradyrhizobium valentinum sp. nov., isolated from effective nodules of Lupinus mariae-josephae, a lupine endemic of basic-lime soils in Eastern Spain.</title>
        <authorList>
            <person name="Duran D."/>
            <person name="Rey L."/>
            <person name="Navarro A."/>
            <person name="Busquets A."/>
            <person name="Imperial J."/>
            <person name="Ruiz-Argueso T."/>
        </authorList>
    </citation>
    <scope>NUCLEOTIDE SEQUENCE [LARGE SCALE GENOMIC DNA]</scope>
    <source>
        <strain evidence="2 3">Ro19</strain>
    </source>
</reference>
<feature type="compositionally biased region" description="Basic and acidic residues" evidence="1">
    <location>
        <begin position="87"/>
        <end position="106"/>
    </location>
</feature>
<sequence>MKLSKLPDRTPVKLSTTLTPNLAARLRDYADLYAETYGTREEVADLVPFMLEAFLDGDADFRRASRAGGAKDPMIGTPRRSLNNQSTEKEPGESSSKSKEPSYRPH</sequence>
<dbReference type="AlphaFoldDB" id="A0A0R3NHC4"/>
<gene>
    <name evidence="2" type="ORF">CQ13_18480</name>
</gene>
<name>A0A0R3NHC4_9BRAD</name>
<dbReference type="RefSeq" id="WP_057842460.1">
    <property type="nucleotide sequence ID" value="NZ_LLYA01000046.1"/>
</dbReference>
<dbReference type="Pfam" id="PF10038">
    <property type="entry name" value="DUF2274"/>
    <property type="match status" value="1"/>
</dbReference>
<protein>
    <recommendedName>
        <fullName evidence="4">Transposase</fullName>
    </recommendedName>
</protein>
<dbReference type="OrthoDB" id="9803810at2"/>
<dbReference type="Proteomes" id="UP000052023">
    <property type="component" value="Unassembled WGS sequence"/>
</dbReference>
<dbReference type="EMBL" id="LLYA01000046">
    <property type="protein sequence ID" value="KRR29126.1"/>
    <property type="molecule type" value="Genomic_DNA"/>
</dbReference>
<evidence type="ECO:0008006" key="4">
    <source>
        <dbReference type="Google" id="ProtNLM"/>
    </source>
</evidence>
<feature type="region of interest" description="Disordered" evidence="1">
    <location>
        <begin position="65"/>
        <end position="106"/>
    </location>
</feature>
<accession>A0A0R3NHC4</accession>
<evidence type="ECO:0000313" key="3">
    <source>
        <dbReference type="Proteomes" id="UP000052023"/>
    </source>
</evidence>